<evidence type="ECO:0000256" key="4">
    <source>
        <dbReference type="ARBA" id="ARBA00022679"/>
    </source>
</evidence>
<dbReference type="Gene3D" id="3.40.50.150">
    <property type="entry name" value="Vaccinia Virus protein VP39"/>
    <property type="match status" value="2"/>
</dbReference>
<evidence type="ECO:0000256" key="3">
    <source>
        <dbReference type="ARBA" id="ARBA00022603"/>
    </source>
</evidence>
<accession>B5EAQ1</accession>
<comment type="similarity">
    <text evidence="1">Belongs to the N(4)/N(6)-methyltransferase family. N(4) subfamily.</text>
</comment>
<evidence type="ECO:0000256" key="6">
    <source>
        <dbReference type="ARBA" id="ARBA00022747"/>
    </source>
</evidence>
<evidence type="ECO:0000256" key="7">
    <source>
        <dbReference type="ARBA" id="ARBA00049120"/>
    </source>
</evidence>
<dbReference type="GO" id="GO:0009307">
    <property type="term" value="P:DNA restriction-modification system"/>
    <property type="evidence" value="ECO:0007669"/>
    <property type="project" value="UniProtKB-KW"/>
</dbReference>
<reference evidence="8 9" key="1">
    <citation type="submission" date="2008-07" db="EMBL/GenBank/DDBJ databases">
        <title>Complete sequence of Geobacter bemidjiensis BEM.</title>
        <authorList>
            <consortium name="US DOE Joint Genome Institute"/>
            <person name="Lucas S."/>
            <person name="Copeland A."/>
            <person name="Lapidus A."/>
            <person name="Glavina del Rio T."/>
            <person name="Dalin E."/>
            <person name="Tice H."/>
            <person name="Bruce D."/>
            <person name="Goodwin L."/>
            <person name="Pitluck S."/>
            <person name="Kiss H."/>
            <person name="Brettin T."/>
            <person name="Detter J.C."/>
            <person name="Han C."/>
            <person name="Kuske C.R."/>
            <person name="Schmutz J."/>
            <person name="Larimer F."/>
            <person name="Land M."/>
            <person name="Hauser L."/>
            <person name="Kyrpides N."/>
            <person name="Lykidis A."/>
            <person name="Lovley D."/>
            <person name="Richardson P."/>
        </authorList>
    </citation>
    <scope>NUCLEOTIDE SEQUENCE [LARGE SCALE GENOMIC DNA]</scope>
    <source>
        <strain evidence="9">ATCC BAA-1014 / DSM 16622 / JCM 12645 / Bem</strain>
    </source>
</reference>
<evidence type="ECO:0000313" key="9">
    <source>
        <dbReference type="Proteomes" id="UP000008825"/>
    </source>
</evidence>
<dbReference type="PRINTS" id="PR00507">
    <property type="entry name" value="N12N6MTFRASE"/>
</dbReference>
<dbReference type="OrthoDB" id="8901552at2"/>
<dbReference type="PROSITE" id="PS00093">
    <property type="entry name" value="N4_MTASE"/>
    <property type="match status" value="1"/>
</dbReference>
<dbReference type="InterPro" id="IPR029063">
    <property type="entry name" value="SAM-dependent_MTases_sf"/>
</dbReference>
<keyword evidence="3" id="KW-0489">Methyltransferase</keyword>
<dbReference type="Proteomes" id="UP000008825">
    <property type="component" value="Chromosome"/>
</dbReference>
<keyword evidence="4" id="KW-0808">Transferase</keyword>
<reference evidence="8 9" key="2">
    <citation type="journal article" date="2010" name="BMC Genomics">
        <title>The genome of Geobacter bemidjiensis, exemplar for the subsurface clade of Geobacter species that predominate in Fe(III)-reducing subsurface environments.</title>
        <authorList>
            <person name="Aklujkar M."/>
            <person name="Young N.D."/>
            <person name="Holmes D."/>
            <person name="Chavan M."/>
            <person name="Risso C."/>
            <person name="Kiss H.E."/>
            <person name="Han C.S."/>
            <person name="Land M.L."/>
            <person name="Lovley D.R."/>
        </authorList>
    </citation>
    <scope>NUCLEOTIDE SEQUENCE [LARGE SCALE GENOMIC DNA]</scope>
    <source>
        <strain evidence="9">ATCC BAA-1014 / DSM 16622 / JCM 12645 / Bem</strain>
    </source>
</reference>
<keyword evidence="5" id="KW-0949">S-adenosyl-L-methionine</keyword>
<dbReference type="GO" id="GO:0003677">
    <property type="term" value="F:DNA binding"/>
    <property type="evidence" value="ECO:0007669"/>
    <property type="project" value="InterPro"/>
</dbReference>
<evidence type="ECO:0000313" key="8">
    <source>
        <dbReference type="EMBL" id="ACH37360.1"/>
    </source>
</evidence>
<evidence type="ECO:0000256" key="1">
    <source>
        <dbReference type="ARBA" id="ARBA00010203"/>
    </source>
</evidence>
<dbReference type="InterPro" id="IPR017985">
    <property type="entry name" value="MeTrfase_CN4_CS"/>
</dbReference>
<sequence>MLRADKNQVKATALKTRLSRLHPYPAMVADELAVALVEKFIPTKSAVMDPFCGSGRLLAAVENAKLRVGIDTNPLAWLLTKTKLSAVDPAKIMKLGNTIEQARLIQSASCLDLASDRKVPWFSARAKNELACIVEWINGLQLDEPELLLLGSVLSATTRDVSYARQGGWKLHRLNADAREKLDISAWDSLKKRLMYCCTALKSGQTLEGPSYVEIGDSRDHATFSNTTKQYGLFDVVITSPPYGDSLSTVQYGAASSLSLEVVGYLKGLEHLPRAGKTIDGTCLGGGTLPIDMSPNLNSYWVGSNESSRVRPIAKFLYDYDLFCKNVAACLRVGGKAILVVGRRSTGGALLNLDDFTVDCFESLGFSLTQKEVRPLTQKRFPSKINRFARSKSAVNREHGQVTTMQNEIILVLEKTC</sequence>
<dbReference type="REBASE" id="18762">
    <property type="entry name" value="M2.GbeBORF328P"/>
</dbReference>
<dbReference type="RefSeq" id="WP_012528767.1">
    <property type="nucleotide sequence ID" value="NC_011146.1"/>
</dbReference>
<dbReference type="GO" id="GO:0015667">
    <property type="term" value="F:site-specific DNA-methyltransferase (cytosine-N4-specific) activity"/>
    <property type="evidence" value="ECO:0007669"/>
    <property type="project" value="UniProtKB-EC"/>
</dbReference>
<proteinExistence type="inferred from homology"/>
<dbReference type="AlphaFoldDB" id="B5EAQ1"/>
<evidence type="ECO:0000256" key="2">
    <source>
        <dbReference type="ARBA" id="ARBA00012185"/>
    </source>
</evidence>
<dbReference type="SUPFAM" id="SSF53335">
    <property type="entry name" value="S-adenosyl-L-methionine-dependent methyltransferases"/>
    <property type="match status" value="1"/>
</dbReference>
<dbReference type="STRING" id="404380.Gbem_0329"/>
<organism evidence="8 9">
    <name type="scientific">Citrifermentans bemidjiense (strain ATCC BAA-1014 / DSM 16622 / JCM 12645 / Bem)</name>
    <name type="common">Geobacter bemidjiensis</name>
    <dbReference type="NCBI Taxonomy" id="404380"/>
    <lineage>
        <taxon>Bacteria</taxon>
        <taxon>Pseudomonadati</taxon>
        <taxon>Thermodesulfobacteriota</taxon>
        <taxon>Desulfuromonadia</taxon>
        <taxon>Geobacterales</taxon>
        <taxon>Geobacteraceae</taxon>
        <taxon>Citrifermentans</taxon>
    </lineage>
</organism>
<dbReference type="GO" id="GO:0032259">
    <property type="term" value="P:methylation"/>
    <property type="evidence" value="ECO:0007669"/>
    <property type="project" value="UniProtKB-KW"/>
</dbReference>
<dbReference type="eggNOG" id="COG0863">
    <property type="taxonomic scope" value="Bacteria"/>
</dbReference>
<comment type="catalytic activity">
    <reaction evidence="7">
        <text>a 2'-deoxycytidine in DNA + S-adenosyl-L-methionine = an N(4)-methyl-2'-deoxycytidine in DNA + S-adenosyl-L-homocysteine + H(+)</text>
        <dbReference type="Rhea" id="RHEA:16857"/>
        <dbReference type="Rhea" id="RHEA-COMP:11369"/>
        <dbReference type="Rhea" id="RHEA-COMP:13674"/>
        <dbReference type="ChEBI" id="CHEBI:15378"/>
        <dbReference type="ChEBI" id="CHEBI:57856"/>
        <dbReference type="ChEBI" id="CHEBI:59789"/>
        <dbReference type="ChEBI" id="CHEBI:85452"/>
        <dbReference type="ChEBI" id="CHEBI:137933"/>
        <dbReference type="EC" id="2.1.1.113"/>
    </reaction>
</comment>
<protein>
    <recommendedName>
        <fullName evidence="2">site-specific DNA-methyltransferase (cytosine-N(4)-specific)</fullName>
        <ecNumber evidence="2">2.1.1.113</ecNumber>
    </recommendedName>
</protein>
<dbReference type="EC" id="2.1.1.113" evidence="2"/>
<dbReference type="HOGENOM" id="CLU_027633_1_0_7"/>
<gene>
    <name evidence="8" type="ordered locus">Gbem_0329</name>
</gene>
<evidence type="ECO:0000256" key="5">
    <source>
        <dbReference type="ARBA" id="ARBA00022691"/>
    </source>
</evidence>
<keyword evidence="9" id="KW-1185">Reference proteome</keyword>
<keyword evidence="6" id="KW-0680">Restriction system</keyword>
<name>B5EAQ1_CITBB</name>
<dbReference type="KEGG" id="gbm:Gbem_0329"/>
<dbReference type="EMBL" id="CP001124">
    <property type="protein sequence ID" value="ACH37360.1"/>
    <property type="molecule type" value="Genomic_DNA"/>
</dbReference>